<organism evidence="2 3">
    <name type="scientific">Conexibacter stalactiti</name>
    <dbReference type="NCBI Taxonomy" id="1940611"/>
    <lineage>
        <taxon>Bacteria</taxon>
        <taxon>Bacillati</taxon>
        <taxon>Actinomycetota</taxon>
        <taxon>Thermoleophilia</taxon>
        <taxon>Solirubrobacterales</taxon>
        <taxon>Conexibacteraceae</taxon>
        <taxon>Conexibacter</taxon>
    </lineage>
</organism>
<evidence type="ECO:0000313" key="3">
    <source>
        <dbReference type="Proteomes" id="UP001284601"/>
    </source>
</evidence>
<dbReference type="RefSeq" id="WP_318597031.1">
    <property type="nucleotide sequence ID" value="NZ_JAWSTH010000021.1"/>
</dbReference>
<gene>
    <name evidence="2" type="ORF">R7226_10290</name>
</gene>
<reference evidence="2 3" key="2">
    <citation type="submission" date="2023-10" db="EMBL/GenBank/DDBJ databases">
        <authorList>
            <person name="Han X.F."/>
        </authorList>
    </citation>
    <scope>NUCLEOTIDE SEQUENCE [LARGE SCALE GENOMIC DNA]</scope>
    <source>
        <strain evidence="2 3">KCTC 39840</strain>
    </source>
</reference>
<dbReference type="EMBL" id="JAWSTH010000021">
    <property type="protein sequence ID" value="MDW5594727.1"/>
    <property type="molecule type" value="Genomic_DNA"/>
</dbReference>
<evidence type="ECO:0000256" key="1">
    <source>
        <dbReference type="SAM" id="MobiDB-lite"/>
    </source>
</evidence>
<protein>
    <recommendedName>
        <fullName evidence="4">Stress response protein</fullName>
    </recommendedName>
</protein>
<comment type="caution">
    <text evidence="2">The sequence shown here is derived from an EMBL/GenBank/DDBJ whole genome shotgun (WGS) entry which is preliminary data.</text>
</comment>
<evidence type="ECO:0008006" key="4">
    <source>
        <dbReference type="Google" id="ProtNLM"/>
    </source>
</evidence>
<feature type="region of interest" description="Disordered" evidence="1">
    <location>
        <begin position="425"/>
        <end position="460"/>
    </location>
</feature>
<name>A0ABU4HPV1_9ACTN</name>
<proteinExistence type="predicted"/>
<sequence length="460" mass="51423">MKTTDALSSRDGWRPARLLPTVGIRGQEEQERRATSALLAVMRAVPEFGHALLKELGAPKSLIQTFAEVRFRTADGKTVIPDGAIVCERGKRSWTCLVEVKTGSAQLRDDQVSSYLDVARDNGFDAVLTISNQITSSSAESPVSVDGRKLKKVALWHFSWWRVITDAIVQSRYRGVSDPDQAWILDELIAYLDHEASGAGGFTDMGENWVAVRKAAHDGTLRPSPEARDVAERWEQFTNYLCLGLSQDLGENVTVLRPRRQTTSMRLDEIVRMLTGEGRLEATLRVPGAIGDIDLRADLRTRQTLTRVSFAAPGEMRATPRINWLLRQLKEAPGDLRVDVAYPNARQTTAGLLLVVAEEPERLLYEPDIRREPRSFSLTLLRKMGQKRGKEEGSFVRETRNQIVDFYGDLVQNLKPWQARAPRLREVDLDEPAEVAQPDPPAFSQDETRDAGDALEPAVS</sequence>
<dbReference type="Proteomes" id="UP001284601">
    <property type="component" value="Unassembled WGS sequence"/>
</dbReference>
<accession>A0ABU4HPV1</accession>
<keyword evidence="3" id="KW-1185">Reference proteome</keyword>
<evidence type="ECO:0000313" key="2">
    <source>
        <dbReference type="EMBL" id="MDW5594727.1"/>
    </source>
</evidence>
<reference evidence="3" key="1">
    <citation type="submission" date="2023-07" db="EMBL/GenBank/DDBJ databases">
        <title>Conexibacter stalactiti sp. nov., isolated from stalactites in a lava cave and emended description of the genus Conexibacter.</title>
        <authorList>
            <person name="Lee S.D."/>
        </authorList>
    </citation>
    <scope>NUCLEOTIDE SEQUENCE [LARGE SCALE GENOMIC DNA]</scope>
    <source>
        <strain evidence="3">KCTC 39840</strain>
    </source>
</reference>